<proteinExistence type="predicted"/>
<dbReference type="Gene3D" id="3.40.50.720">
    <property type="entry name" value="NAD(P)-binding Rossmann-like Domain"/>
    <property type="match status" value="1"/>
</dbReference>
<dbReference type="EMBL" id="LR134533">
    <property type="protein sequence ID" value="VEJ50224.1"/>
    <property type="molecule type" value="Genomic_DNA"/>
</dbReference>
<dbReference type="SUPFAM" id="SSF51735">
    <property type="entry name" value="NAD(P)-binding Rossmann-fold domains"/>
    <property type="match status" value="1"/>
</dbReference>
<dbReference type="Pfam" id="PF01370">
    <property type="entry name" value="Epimerase"/>
    <property type="match status" value="1"/>
</dbReference>
<sequence length="258" mass="28016">MNRHGCAILGMGYLGRPLAEKLFESGREVAAVKRNITSDDVNLPIRLDAVDLNQSGQFQTACLNHWADKPVWICLLPPSAVADYLSVLTEWITAAKQCGVAHIVYGSSIGVYGGEARICDERSPLNPQTASSQKVAAAEQLFLNSGMANIDILRLGGLYSAERHPLNSLLKRQQNGGAHQPVNVLHQGRAVAALYQAVNGPNGIRIRNIVEAQHPPKHEFYRAEALKLGLPEADFDMADVRGGKVVQTAFDDFLNVLA</sequence>
<dbReference type="RefSeq" id="WP_372512980.1">
    <property type="nucleotide sequence ID" value="NZ_CAUJRG010000004.1"/>
</dbReference>
<protein>
    <recommendedName>
        <fullName evidence="1">NAD-dependent epimerase/dehydratase domain-containing protein</fullName>
    </recommendedName>
</protein>
<dbReference type="PANTHER" id="PTHR48079:SF6">
    <property type="entry name" value="NAD(P)-BINDING DOMAIN-CONTAINING PROTEIN-RELATED"/>
    <property type="match status" value="1"/>
</dbReference>
<gene>
    <name evidence="2" type="primary">yeeZ</name>
    <name evidence="2" type="ORF">NCTC12742_00582</name>
</gene>
<evidence type="ECO:0000313" key="2">
    <source>
        <dbReference type="EMBL" id="VEJ50224.1"/>
    </source>
</evidence>
<organism evidence="2 3">
    <name type="scientific">Neisseria weaveri</name>
    <dbReference type="NCBI Taxonomy" id="28091"/>
    <lineage>
        <taxon>Bacteria</taxon>
        <taxon>Pseudomonadati</taxon>
        <taxon>Pseudomonadota</taxon>
        <taxon>Betaproteobacteria</taxon>
        <taxon>Neisseriales</taxon>
        <taxon>Neisseriaceae</taxon>
        <taxon>Neisseria</taxon>
    </lineage>
</organism>
<keyword evidence="3" id="KW-1185">Reference proteome</keyword>
<evidence type="ECO:0000259" key="1">
    <source>
        <dbReference type="Pfam" id="PF01370"/>
    </source>
</evidence>
<dbReference type="STRING" id="28091.SAMEA3174300_01205"/>
<dbReference type="PANTHER" id="PTHR48079">
    <property type="entry name" value="PROTEIN YEEZ"/>
    <property type="match status" value="1"/>
</dbReference>
<dbReference type="InterPro" id="IPR036291">
    <property type="entry name" value="NAD(P)-bd_dom_sf"/>
</dbReference>
<accession>A0A3S4ZK28</accession>
<name>A0A3S4ZK28_9NEIS</name>
<dbReference type="Proteomes" id="UP000272771">
    <property type="component" value="Chromosome"/>
</dbReference>
<dbReference type="GO" id="GO:0005737">
    <property type="term" value="C:cytoplasm"/>
    <property type="evidence" value="ECO:0007669"/>
    <property type="project" value="TreeGrafter"/>
</dbReference>
<reference evidence="2 3" key="1">
    <citation type="submission" date="2018-12" db="EMBL/GenBank/DDBJ databases">
        <authorList>
            <consortium name="Pathogen Informatics"/>
        </authorList>
    </citation>
    <scope>NUCLEOTIDE SEQUENCE [LARGE SCALE GENOMIC DNA]</scope>
    <source>
        <strain evidence="2 3">NCTC12742</strain>
    </source>
</reference>
<dbReference type="GO" id="GO:0004029">
    <property type="term" value="F:aldehyde dehydrogenase (NAD+) activity"/>
    <property type="evidence" value="ECO:0007669"/>
    <property type="project" value="TreeGrafter"/>
</dbReference>
<dbReference type="InterPro" id="IPR051783">
    <property type="entry name" value="NAD(P)-dependent_oxidoreduct"/>
</dbReference>
<evidence type="ECO:0000313" key="3">
    <source>
        <dbReference type="Proteomes" id="UP000272771"/>
    </source>
</evidence>
<feature type="domain" description="NAD-dependent epimerase/dehydratase" evidence="1">
    <location>
        <begin position="10"/>
        <end position="190"/>
    </location>
</feature>
<dbReference type="AlphaFoldDB" id="A0A3S4ZK28"/>
<dbReference type="InterPro" id="IPR001509">
    <property type="entry name" value="Epimerase_deHydtase"/>
</dbReference>